<evidence type="ECO:0000313" key="3">
    <source>
        <dbReference type="Proteomes" id="UP001265259"/>
    </source>
</evidence>
<dbReference type="Pfam" id="PF05159">
    <property type="entry name" value="Capsule_synth"/>
    <property type="match status" value="3"/>
</dbReference>
<organism evidence="2 3">
    <name type="scientific">Tropicimonas omnivorans</name>
    <dbReference type="NCBI Taxonomy" id="3075590"/>
    <lineage>
        <taxon>Bacteria</taxon>
        <taxon>Pseudomonadati</taxon>
        <taxon>Pseudomonadota</taxon>
        <taxon>Alphaproteobacteria</taxon>
        <taxon>Rhodobacterales</taxon>
        <taxon>Roseobacteraceae</taxon>
        <taxon>Tropicimonas</taxon>
    </lineage>
</organism>
<protein>
    <submittedName>
        <fullName evidence="2">Capsular polysaccharide biosynthesis protein</fullName>
    </submittedName>
</protein>
<dbReference type="RefSeq" id="WP_311690774.1">
    <property type="nucleotide sequence ID" value="NZ_JAVRHL010000002.1"/>
</dbReference>
<dbReference type="CDD" id="cd16439">
    <property type="entry name" value="beta_Kdo_transferase_KpsC_2"/>
    <property type="match status" value="1"/>
</dbReference>
<comment type="caution">
    <text evidence="2">The sequence shown here is derived from an EMBL/GenBank/DDBJ whole genome shotgun (WGS) entry which is preliminary data.</text>
</comment>
<dbReference type="EMBL" id="JAVRHL010000002">
    <property type="protein sequence ID" value="MDT0682843.1"/>
    <property type="molecule type" value="Genomic_DNA"/>
</dbReference>
<proteinExistence type="predicted"/>
<name>A0ABU3DH01_9RHOB</name>
<evidence type="ECO:0000256" key="1">
    <source>
        <dbReference type="SAM" id="Coils"/>
    </source>
</evidence>
<feature type="coiled-coil region" evidence="1">
    <location>
        <begin position="310"/>
        <end position="344"/>
    </location>
</feature>
<sequence>MTEPQGDRQGAAVSPEARRLFVYNGGFLAPRIRRILASAGWRVTTGRPGPQDWVGVWGASPTARRGEHVASRTGAKILRVEDALLRSVKLGRDGAPPIGLTLDERGLHFDPSRPSDLEHLLATHPLDDTALLDRARVAMARLREADLSKYSAHDPALEPPEPGYVLVIDQTAGDASLGSIRDVRGRFAEMLGTAQIEHPGARILLKVHPETLAGRRAGHFGPEHESGRVHLFADPVSPHRLLDGAIAVYTVSSGLGFEAIMAGHRPVLFGQPFYAGWGLTEDAFPVDRRQRRLTRAQLFAAAMILHPVWYDPCRRRRATLEEAIDQLEAEARAYREDREGHVALGMRLWKRGHLQRFFGRERRLRFAGSEGAALKANRPILAWAGTAPAIADRPLRRVEDGFLRSRGLGAELVPPLSLVSDDLGIYYDPGTESRLERLISASASLPPHALARAERLAARITKDRLTKYNTGGAADLPERSGRRVVVVPGQVEDDASIRLGAGDIRTNRDCLAAARAAHPDALLIYKPHPDVEAGLRIGAVPDAAGIADVVASRADPASLIDAADEVWTMTSLMGFEALLRGRAVTVLGAPFYAGWGLTRDLGPVPARRTARPALAGLIHATLIGYPRYLDPVSSLPCPPEIVAERLAAGTGPRTGPALRLLSKAQGVAAGLGPFWR</sequence>
<reference evidence="2 3" key="1">
    <citation type="submission" date="2023-09" db="EMBL/GenBank/DDBJ databases">
        <authorList>
            <person name="Rey-Velasco X."/>
        </authorList>
    </citation>
    <scope>NUCLEOTIDE SEQUENCE [LARGE SCALE GENOMIC DNA]</scope>
    <source>
        <strain evidence="2 3">F158</strain>
    </source>
</reference>
<gene>
    <name evidence="2" type="ORF">RM543_09110</name>
</gene>
<dbReference type="InterPro" id="IPR007833">
    <property type="entry name" value="Capsule_polysaccharide_synth"/>
</dbReference>
<accession>A0ABU3DH01</accession>
<dbReference type="CDD" id="cd16440">
    <property type="entry name" value="beta_Kdo_transferase_KpsC_1"/>
    <property type="match status" value="1"/>
</dbReference>
<dbReference type="Proteomes" id="UP001265259">
    <property type="component" value="Unassembled WGS sequence"/>
</dbReference>
<evidence type="ECO:0000313" key="2">
    <source>
        <dbReference type="EMBL" id="MDT0682843.1"/>
    </source>
</evidence>
<keyword evidence="1" id="KW-0175">Coiled coil</keyword>
<keyword evidence="3" id="KW-1185">Reference proteome</keyword>